<dbReference type="AlphaFoldDB" id="A0A395VBJ7"/>
<dbReference type="Gene3D" id="3.40.1350.10">
    <property type="match status" value="1"/>
</dbReference>
<protein>
    <submittedName>
        <fullName evidence="3">DUF1016 family protein</fullName>
    </submittedName>
</protein>
<dbReference type="PANTHER" id="PTHR30547:SF5">
    <property type="entry name" value="NUCLEASE YHCG-RELATED"/>
    <property type="match status" value="1"/>
</dbReference>
<gene>
    <name evidence="3" type="ORF">DWX93_04190</name>
</gene>
<evidence type="ECO:0000259" key="1">
    <source>
        <dbReference type="Pfam" id="PF06250"/>
    </source>
</evidence>
<dbReference type="InterPro" id="IPR011856">
    <property type="entry name" value="tRNA_endonuc-like_dom_sf"/>
</dbReference>
<name>A0A395VBJ7_9FIRM</name>
<sequence>MIRIDKDYIEWLKHVKKRFKNTQIKASIKVNDELLRFYWSIGKDIVNMQAESKWGGAFFETLSEDLKKMFPGAKGFSTTNLRYMKRYYNLFGEILPQLGAELPEATNLPQVGAEIYAIPWGHIKLIVDKCKDEPEKAMFFVDEVIKNNWSRAVLLNFLDTNLYERQGKAISNFQTTLPAYTGDLAQEITKDPYNFDFIALNRDYNEKELKDALTEKVMNLLIEMGKGFAFVGREYPLPIEGTEEYIDLLFYHLNLHCYVVVEVKIKEFKSRDIGQIGTYINIVERPFQVLCKLQKLI</sequence>
<comment type="caution">
    <text evidence="3">The sequence shown here is derived from an EMBL/GenBank/DDBJ whole genome shotgun (WGS) entry which is preliminary data.</text>
</comment>
<organism evidence="3 4">
    <name type="scientific">Roseburia hominis</name>
    <dbReference type="NCBI Taxonomy" id="301301"/>
    <lineage>
        <taxon>Bacteria</taxon>
        <taxon>Bacillati</taxon>
        <taxon>Bacillota</taxon>
        <taxon>Clostridia</taxon>
        <taxon>Lachnospirales</taxon>
        <taxon>Lachnospiraceae</taxon>
        <taxon>Roseburia</taxon>
    </lineage>
</organism>
<accession>A0A395VBJ7</accession>
<dbReference type="Pfam" id="PF17761">
    <property type="entry name" value="DUF1016_N"/>
    <property type="match status" value="1"/>
</dbReference>
<evidence type="ECO:0000313" key="3">
    <source>
        <dbReference type="EMBL" id="RGS42727.1"/>
    </source>
</evidence>
<feature type="domain" description="YhcG N-terminal" evidence="2">
    <location>
        <begin position="15"/>
        <end position="165"/>
    </location>
</feature>
<evidence type="ECO:0000259" key="2">
    <source>
        <dbReference type="Pfam" id="PF17761"/>
    </source>
</evidence>
<dbReference type="EMBL" id="QRVL01000001">
    <property type="protein sequence ID" value="RGS42727.1"/>
    <property type="molecule type" value="Genomic_DNA"/>
</dbReference>
<dbReference type="PANTHER" id="PTHR30547">
    <property type="entry name" value="UNCHARACTERIZED PROTEIN YHCG-RELATED"/>
    <property type="match status" value="1"/>
</dbReference>
<dbReference type="Proteomes" id="UP000266172">
    <property type="component" value="Unassembled WGS sequence"/>
</dbReference>
<dbReference type="Pfam" id="PF06250">
    <property type="entry name" value="YhcG_C"/>
    <property type="match status" value="1"/>
</dbReference>
<reference evidence="3 4" key="1">
    <citation type="submission" date="2018-08" db="EMBL/GenBank/DDBJ databases">
        <title>A genome reference for cultivated species of the human gut microbiota.</title>
        <authorList>
            <person name="Zou Y."/>
            <person name="Xue W."/>
            <person name="Luo G."/>
        </authorList>
    </citation>
    <scope>NUCLEOTIDE SEQUENCE [LARGE SCALE GENOMIC DNA]</scope>
    <source>
        <strain evidence="3 4">AF22-12AC</strain>
    </source>
</reference>
<evidence type="ECO:0000313" key="4">
    <source>
        <dbReference type="Proteomes" id="UP000266172"/>
    </source>
</evidence>
<dbReference type="InterPro" id="IPR053148">
    <property type="entry name" value="PD-DEXK-like_domain"/>
</dbReference>
<dbReference type="GO" id="GO:0003676">
    <property type="term" value="F:nucleic acid binding"/>
    <property type="evidence" value="ECO:0007669"/>
    <property type="project" value="InterPro"/>
</dbReference>
<feature type="domain" description="YhcG PDDEXK nuclease" evidence="1">
    <location>
        <begin position="186"/>
        <end position="285"/>
    </location>
</feature>
<dbReference type="InterPro" id="IPR041527">
    <property type="entry name" value="YhcG_N"/>
</dbReference>
<dbReference type="InterPro" id="IPR009362">
    <property type="entry name" value="YhcG_C"/>
</dbReference>
<proteinExistence type="predicted"/>